<organism evidence="12 13">
    <name type="scientific">Corchorus capsularis</name>
    <name type="common">Jute</name>
    <dbReference type="NCBI Taxonomy" id="210143"/>
    <lineage>
        <taxon>Eukaryota</taxon>
        <taxon>Viridiplantae</taxon>
        <taxon>Streptophyta</taxon>
        <taxon>Embryophyta</taxon>
        <taxon>Tracheophyta</taxon>
        <taxon>Spermatophyta</taxon>
        <taxon>Magnoliopsida</taxon>
        <taxon>eudicotyledons</taxon>
        <taxon>Gunneridae</taxon>
        <taxon>Pentapetalae</taxon>
        <taxon>rosids</taxon>
        <taxon>malvids</taxon>
        <taxon>Malvales</taxon>
        <taxon>Malvaceae</taxon>
        <taxon>Grewioideae</taxon>
        <taxon>Apeibeae</taxon>
        <taxon>Corchorus</taxon>
    </lineage>
</organism>
<dbReference type="Pfam" id="PF02209">
    <property type="entry name" value="VHP"/>
    <property type="match status" value="1"/>
</dbReference>
<dbReference type="Proteomes" id="UP000188268">
    <property type="component" value="Unassembled WGS sequence"/>
</dbReference>
<dbReference type="FunFam" id="3.40.20.10:FF:000038">
    <property type="entry name" value="Villin-like 1"/>
    <property type="match status" value="1"/>
</dbReference>
<dbReference type="SUPFAM" id="SSF55753">
    <property type="entry name" value="Actin depolymerizing proteins"/>
    <property type="match status" value="6"/>
</dbReference>
<dbReference type="CDD" id="cd11289">
    <property type="entry name" value="gelsolin_S2_like"/>
    <property type="match status" value="1"/>
</dbReference>
<evidence type="ECO:0000256" key="1">
    <source>
        <dbReference type="ARBA" id="ARBA00004245"/>
    </source>
</evidence>
<dbReference type="InterPro" id="IPR007123">
    <property type="entry name" value="Gelsolin-like_dom"/>
</dbReference>
<dbReference type="InterPro" id="IPR002156">
    <property type="entry name" value="RNaseH_domain"/>
</dbReference>
<dbReference type="InterPro" id="IPR007122">
    <property type="entry name" value="Villin/Gelsolin"/>
</dbReference>
<sequence length="1862" mass="205735">MAEGLSDLWEKFKLTEKEDCEVHDIPLGLMNESIGKVIGDSLGRVEEMNTCGEKMAWGKFLRIRTRLDINKPLRRGMKFSMDEVGKILESGPWLRAEVPRSNVAKFDGPSISETKTGSRHIPDQQVSSQQKTLPAKGGSLGMNKVLLLVEKPSTEFQDENMGLTEANLNINTTMAEEGRVIEKEGGLLDLSVVGVTIRESNLNPINQTVVSKSGGSKLNRKWKNAARTRPGPYNGGKSRSNLSGQKRSSSPCNPAKHHEYLGMESSGTGGNQGNSKSLTGRSGGLSLLWHSDWEITILSYSISHIDVQIVDAEGSLPWRFTGFYGNPISNHQRESWQLIHTLNERSSLPWVIGEDFNELLDGSEKVGGAIRPEAQMRLIFYNALVAYETVHKLKSRKCGKHGSMALKLDMSKAYDRVEWDYLEAVMKTMGIPGQWISLIMACVHTVSYSVVVNGKQYGNIVPSHGIRQGDPIFPYLFLLCVEGLSALLNNADDLGHIQGVSVCRVAPRVTHLLFVDDSLLFGRATLEEADAILDLLHQYEQASRQFVNIEKSTIYFSNDTPMQNREVIKQKLGVKRMLTGDKYLGLPILVGLEKKIHFQHIKDRIWRRIHHWQSKLLSTAGKGVLIQAIVVQTILARYFPTSSFLDASLGSNPSYVWMSILEGRSVLELGSRWRVGDGNSIKIMVDTWILSLPTEKPSTIHPNFLDYGLVSELIDHNERSWKEDFIRSLFLPNEAEAILDITLSLQQVEDKLIWIESKLGEFTLLGMLKLNCDAVFNHNSGLSTLGMVIWNANGDVVLSGVSSVDGVASVLHAKCMTINFGRETIWEHGYSSLLVESDSKQAIEEISKGLDSLWSGACLVHDVLALSLKFDLISFAFVNREANVLPHNITKSEFVIGQRVWLSGTEIWRIENFQPVLLPKSEHGKFYMGDSYIVLQTTPSKGGSYLYDIHFWIGKDTSQDEAGVAAIKTVELDAALGGRAVQHRELQGHESDKFLSYFKPCIIPLEGGVASGFKKPEEEEFETRLYVCRGKRVVRLKQVPFARSSLNHDDVFILDTQNKIYQFNGANSNIQERAKALEVIQFLKEKYHEGTCDVAIVDDGKLDTESDSGEFWVLFGGFAPIGKKVASEDDVIPEAIPATLYSITDGEVKVVEGELSKGLLENNKCYLLDCGAEVFVWVGRVTQVEERKAASQVAEEFVASQNRPRTTRITRLIQGYETHSFKSNFDSWPAGSAAPGAEEGRGKVAALLKQQGVGVKGMTKNAPVNEEVPPLLEGGGKMEVWCINGSAKTPLPKEDIGKFYSGDCYIVLYTYHSGDRKEDYFLCCWFGKDSIEEDQKMAFRLANTMSNSLKGRPVQGRVFEGKEPPQFIALFQPMVVLKGGLSTGYKKSISDKGLTDETYTADCVALFRISGTSIHNNKALQVDAVATSLNSTECFLLQSGSSIFIWHGNQSTFEQQQLAAKVAEFLKPGVALKHAKEGTESSAFWFALGGKQSYTSKKASSDTVREPHLFTFSLNKGKVEVEEVYNFSQDDLLTEDILILDTHAEVFVWVGQSVDAKEKQNVFEIGQKYIDMAVSLEGLSPNVPLYKVTEGNEPCFFTTFFQWDSTRATVPGNSFQKKVALLFGATHVVEDKSNGNQGGPTQRASALAALSSAFNPSSAKSTHSAPDRSNGNQGPTQRASALAALSSAFNPSSASRTSSPRPSSTGQGSQRAAAVAALSSVLTAEKKKSPDASPTKSTSSTPVLTSPPSEVKSELDPSEAEESQEVPEAKERGAVSETNGDDSEPKQETEQDENDTGSSQSTFSYDQLKAKSENPVTGIDFKRREAYLSDDEFQTVFGMTKEAFYKLPKWKQDLLKKKVDLF</sequence>
<feature type="region of interest" description="Disordered" evidence="9">
    <location>
        <begin position="1653"/>
        <end position="1816"/>
    </location>
</feature>
<dbReference type="GO" id="GO:0005856">
    <property type="term" value="C:cytoskeleton"/>
    <property type="evidence" value="ECO:0007669"/>
    <property type="project" value="UniProtKB-SubCell"/>
</dbReference>
<dbReference type="PROSITE" id="PS50878">
    <property type="entry name" value="RT_POL"/>
    <property type="match status" value="1"/>
</dbReference>
<feature type="compositionally biased region" description="Acidic residues" evidence="9">
    <location>
        <begin position="1756"/>
        <end position="1765"/>
    </location>
</feature>
<dbReference type="InterPro" id="IPR000477">
    <property type="entry name" value="RT_dom"/>
</dbReference>
<evidence type="ECO:0000256" key="2">
    <source>
        <dbReference type="ARBA" id="ARBA00008418"/>
    </source>
</evidence>
<feature type="compositionally biased region" description="Polar residues" evidence="9">
    <location>
        <begin position="237"/>
        <end position="252"/>
    </location>
</feature>
<dbReference type="GO" id="GO:0004523">
    <property type="term" value="F:RNA-DNA hybrid ribonuclease activity"/>
    <property type="evidence" value="ECO:0007669"/>
    <property type="project" value="InterPro"/>
</dbReference>
<dbReference type="InterPro" id="IPR012337">
    <property type="entry name" value="RNaseH-like_sf"/>
</dbReference>
<feature type="domain" description="Reverse transcriptase" evidence="10">
    <location>
        <begin position="291"/>
        <end position="588"/>
    </location>
</feature>
<dbReference type="EMBL" id="AWWV01011642">
    <property type="protein sequence ID" value="OMO71351.1"/>
    <property type="molecule type" value="Genomic_DNA"/>
</dbReference>
<comment type="subcellular location">
    <subcellularLocation>
        <location evidence="1">Cytoplasm</location>
        <location evidence="1">Cytoskeleton</location>
    </subcellularLocation>
</comment>
<keyword evidence="12" id="KW-0548">Nucleotidyltransferase</keyword>
<dbReference type="OrthoDB" id="6375767at2759"/>
<keyword evidence="8" id="KW-0206">Cytoskeleton</keyword>
<dbReference type="GO" id="GO:0051015">
    <property type="term" value="F:actin filament binding"/>
    <property type="evidence" value="ECO:0007669"/>
    <property type="project" value="InterPro"/>
</dbReference>
<dbReference type="STRING" id="210143.A0A1R3HM93"/>
<dbReference type="Pfam" id="PF13456">
    <property type="entry name" value="RVT_3"/>
    <property type="match status" value="1"/>
</dbReference>
<dbReference type="InterPro" id="IPR029006">
    <property type="entry name" value="ADF-H/Gelsolin-like_dom_sf"/>
</dbReference>
<dbReference type="InterPro" id="IPR036886">
    <property type="entry name" value="Villin_headpiece_dom_sf"/>
</dbReference>
<feature type="region of interest" description="Disordered" evidence="9">
    <location>
        <begin position="105"/>
        <end position="135"/>
    </location>
</feature>
<dbReference type="SUPFAM" id="SSF47050">
    <property type="entry name" value="VHP, Villin headpiece domain"/>
    <property type="match status" value="1"/>
</dbReference>
<evidence type="ECO:0000256" key="8">
    <source>
        <dbReference type="ARBA" id="ARBA00023212"/>
    </source>
</evidence>
<dbReference type="CDD" id="cd11291">
    <property type="entry name" value="gelsolin_S6_like"/>
    <property type="match status" value="1"/>
</dbReference>
<evidence type="ECO:0000259" key="11">
    <source>
        <dbReference type="PROSITE" id="PS51089"/>
    </source>
</evidence>
<evidence type="ECO:0000256" key="9">
    <source>
        <dbReference type="SAM" id="MobiDB-lite"/>
    </source>
</evidence>
<gene>
    <name evidence="12" type="ORF">CCACVL1_18269</name>
</gene>
<dbReference type="InterPro" id="IPR003128">
    <property type="entry name" value="Villin_headpiece"/>
</dbReference>
<dbReference type="GO" id="GO:0007015">
    <property type="term" value="P:actin filament organization"/>
    <property type="evidence" value="ECO:0007669"/>
    <property type="project" value="UniProtKB-ARBA"/>
</dbReference>
<protein>
    <submittedName>
        <fullName evidence="12">Reverse transcriptase</fullName>
    </submittedName>
</protein>
<dbReference type="PRINTS" id="PR00597">
    <property type="entry name" value="GELSOLIN"/>
</dbReference>
<reference evidence="12 13" key="1">
    <citation type="submission" date="2013-09" db="EMBL/GenBank/DDBJ databases">
        <title>Corchorus capsularis genome sequencing.</title>
        <authorList>
            <person name="Alam M."/>
            <person name="Haque M.S."/>
            <person name="Islam M.S."/>
            <person name="Emdad E.M."/>
            <person name="Islam M.M."/>
            <person name="Ahmed B."/>
            <person name="Halim A."/>
            <person name="Hossen Q.M.M."/>
            <person name="Hossain M.Z."/>
            <person name="Ahmed R."/>
            <person name="Khan M.M."/>
            <person name="Islam R."/>
            <person name="Rashid M.M."/>
            <person name="Khan S.A."/>
            <person name="Rahman M.S."/>
            <person name="Alam M."/>
        </authorList>
    </citation>
    <scope>NUCLEOTIDE SEQUENCE [LARGE SCALE GENOMIC DNA]</scope>
    <source>
        <strain evidence="13">cv. CVL-1</strain>
        <tissue evidence="12">Whole seedling</tissue>
    </source>
</reference>
<evidence type="ECO:0000256" key="6">
    <source>
        <dbReference type="ARBA" id="ARBA00022837"/>
    </source>
</evidence>
<evidence type="ECO:0000259" key="10">
    <source>
        <dbReference type="PROSITE" id="PS50878"/>
    </source>
</evidence>
<dbReference type="CDD" id="cd06222">
    <property type="entry name" value="RNase_H_like"/>
    <property type="match status" value="1"/>
</dbReference>
<accession>A0A1R3HM93</accession>
<dbReference type="FunFam" id="3.40.20.10:FF:000001">
    <property type="entry name" value="Gelsolin"/>
    <property type="match status" value="1"/>
</dbReference>
<keyword evidence="12" id="KW-0695">RNA-directed DNA polymerase</keyword>
<comment type="similarity">
    <text evidence="2">Belongs to the villin/gelsolin family.</text>
</comment>
<dbReference type="FunFam" id="3.40.20.10:FF:000039">
    <property type="entry name" value="Villin-4"/>
    <property type="match status" value="1"/>
</dbReference>
<feature type="region of interest" description="Disordered" evidence="9">
    <location>
        <begin position="207"/>
        <end position="277"/>
    </location>
</feature>
<evidence type="ECO:0000313" key="13">
    <source>
        <dbReference type="Proteomes" id="UP000188268"/>
    </source>
</evidence>
<dbReference type="Gramene" id="OMO71351">
    <property type="protein sequence ID" value="OMO71351"/>
    <property type="gene ID" value="CCACVL1_18269"/>
</dbReference>
<evidence type="ECO:0000256" key="5">
    <source>
        <dbReference type="ARBA" id="ARBA00022737"/>
    </source>
</evidence>
<dbReference type="PANTHER" id="PTHR11977">
    <property type="entry name" value="VILLIN"/>
    <property type="match status" value="1"/>
</dbReference>
<dbReference type="Gene3D" id="1.10.950.10">
    <property type="entry name" value="Villin headpiece domain"/>
    <property type="match status" value="1"/>
</dbReference>
<keyword evidence="7" id="KW-0009">Actin-binding</keyword>
<dbReference type="GO" id="GO:0003676">
    <property type="term" value="F:nucleic acid binding"/>
    <property type="evidence" value="ECO:0007669"/>
    <property type="project" value="InterPro"/>
</dbReference>
<dbReference type="SMART" id="SM00262">
    <property type="entry name" value="GEL"/>
    <property type="match status" value="6"/>
</dbReference>
<feature type="compositionally biased region" description="Low complexity" evidence="9">
    <location>
        <begin position="1676"/>
        <end position="1722"/>
    </location>
</feature>
<keyword evidence="6" id="KW-0106">Calcium</keyword>
<dbReference type="GO" id="GO:0051693">
    <property type="term" value="P:actin filament capping"/>
    <property type="evidence" value="ECO:0007669"/>
    <property type="project" value="UniProtKB-KW"/>
</dbReference>
<dbReference type="FunFam" id="3.40.20.10:FF:000002">
    <property type="entry name" value="Gelsolin"/>
    <property type="match status" value="1"/>
</dbReference>
<dbReference type="Pfam" id="PF00626">
    <property type="entry name" value="Gelsolin"/>
    <property type="match status" value="6"/>
</dbReference>
<comment type="caution">
    <text evidence="12">The sequence shown here is derived from an EMBL/GenBank/DDBJ whole genome shotgun (WGS) entry which is preliminary data.</text>
</comment>
<feature type="compositionally biased region" description="Low complexity" evidence="9">
    <location>
        <begin position="1731"/>
        <end position="1749"/>
    </location>
</feature>
<dbReference type="CDD" id="cd11293">
    <property type="entry name" value="gelsolin_S4_like"/>
    <property type="match status" value="1"/>
</dbReference>
<dbReference type="FunFam" id="3.40.20.10:FF:000033">
    <property type="entry name" value="Villin-4"/>
    <property type="match status" value="1"/>
</dbReference>
<dbReference type="GO" id="GO:0051014">
    <property type="term" value="P:actin filament severing"/>
    <property type="evidence" value="ECO:0007669"/>
    <property type="project" value="UniProtKB-ARBA"/>
</dbReference>
<dbReference type="Pfam" id="PF00078">
    <property type="entry name" value="RVT_1"/>
    <property type="match status" value="1"/>
</dbReference>
<dbReference type="SMART" id="SM00153">
    <property type="entry name" value="VHP"/>
    <property type="match status" value="1"/>
</dbReference>
<evidence type="ECO:0000256" key="4">
    <source>
        <dbReference type="ARBA" id="ARBA00022490"/>
    </source>
</evidence>
<dbReference type="CDD" id="cd11290">
    <property type="entry name" value="gelsolin_S1_like"/>
    <property type="match status" value="1"/>
</dbReference>
<name>A0A1R3HM93_COCAP</name>
<dbReference type="InterPro" id="IPR044730">
    <property type="entry name" value="RNase_H-like_dom_plant"/>
</dbReference>
<proteinExistence type="inferred from homology"/>
<dbReference type="PANTHER" id="PTHR11977:SF51">
    <property type="entry name" value="PROTEIN FLIGHTLESS-1 HOMOLOG"/>
    <property type="match status" value="1"/>
</dbReference>
<dbReference type="SUPFAM" id="SSF53098">
    <property type="entry name" value="Ribonuclease H-like"/>
    <property type="match status" value="1"/>
</dbReference>
<dbReference type="InterPro" id="IPR036397">
    <property type="entry name" value="RNaseH_sf"/>
</dbReference>
<dbReference type="CDD" id="cd11292">
    <property type="entry name" value="gelsolin_S3_like"/>
    <property type="match status" value="1"/>
</dbReference>
<keyword evidence="5" id="KW-0677">Repeat</keyword>
<dbReference type="Gene3D" id="3.30.420.10">
    <property type="entry name" value="Ribonuclease H-like superfamily/Ribonuclease H"/>
    <property type="match status" value="1"/>
</dbReference>
<feature type="compositionally biased region" description="Polar residues" evidence="9">
    <location>
        <begin position="207"/>
        <end position="216"/>
    </location>
</feature>
<evidence type="ECO:0000256" key="3">
    <source>
        <dbReference type="ARBA" id="ARBA00022467"/>
    </source>
</evidence>
<dbReference type="Gene3D" id="3.40.20.10">
    <property type="entry name" value="Severin"/>
    <property type="match status" value="6"/>
</dbReference>
<feature type="compositionally biased region" description="Polar residues" evidence="9">
    <location>
        <begin position="1796"/>
        <end position="1805"/>
    </location>
</feature>
<keyword evidence="3" id="KW-0117">Actin capping</keyword>
<dbReference type="CDD" id="cd11288">
    <property type="entry name" value="gelsolin_S5_like"/>
    <property type="match status" value="1"/>
</dbReference>
<dbReference type="FunFam" id="3.40.20.10:FF:000028">
    <property type="entry name" value="Villin-like 1"/>
    <property type="match status" value="1"/>
</dbReference>
<keyword evidence="4" id="KW-0963">Cytoplasm</keyword>
<dbReference type="GO" id="GO:0003964">
    <property type="term" value="F:RNA-directed DNA polymerase activity"/>
    <property type="evidence" value="ECO:0007669"/>
    <property type="project" value="UniProtKB-KW"/>
</dbReference>
<evidence type="ECO:0000256" key="7">
    <source>
        <dbReference type="ARBA" id="ARBA00023203"/>
    </source>
</evidence>
<keyword evidence="12" id="KW-0808">Transferase</keyword>
<feature type="compositionally biased region" description="Polar residues" evidence="9">
    <location>
        <begin position="1660"/>
        <end position="1675"/>
    </location>
</feature>
<feature type="domain" description="HP" evidence="11">
    <location>
        <begin position="1797"/>
        <end position="1862"/>
    </location>
</feature>
<keyword evidence="13" id="KW-1185">Reference proteome</keyword>
<dbReference type="PROSITE" id="PS51089">
    <property type="entry name" value="HP"/>
    <property type="match status" value="1"/>
</dbReference>
<evidence type="ECO:0000313" key="12">
    <source>
        <dbReference type="EMBL" id="OMO71351.1"/>
    </source>
</evidence>